<reference evidence="1 2" key="1">
    <citation type="journal article" date="2024" name="Pathogens">
        <title>Characterization of a Novel Species of Legionella Isolated from a Healthcare Facility: Legionella resiliens sp. nov.</title>
        <authorList>
            <person name="Cristino S."/>
            <person name="Pascale M.R."/>
            <person name="Marino F."/>
            <person name="Derelitto C."/>
            <person name="Salaris S."/>
            <person name="Orsini M."/>
            <person name="Squarzoni S."/>
            <person name="Grottola A."/>
            <person name="Girolamini L."/>
        </authorList>
    </citation>
    <scope>NUCLEOTIDE SEQUENCE [LARGE SCALE GENOMIC DNA]</scope>
    <source>
        <strain evidence="1 2">8cVS16</strain>
    </source>
</reference>
<accession>A0ABS8WZK3</accession>
<gene>
    <name evidence="1" type="ORF">LXO92_02055</name>
</gene>
<organism evidence="1 2">
    <name type="scientific">Legionella resiliens</name>
    <dbReference type="NCBI Taxonomy" id="2905958"/>
    <lineage>
        <taxon>Bacteria</taxon>
        <taxon>Pseudomonadati</taxon>
        <taxon>Pseudomonadota</taxon>
        <taxon>Gammaproteobacteria</taxon>
        <taxon>Legionellales</taxon>
        <taxon>Legionellaceae</taxon>
        <taxon>Legionella</taxon>
    </lineage>
</organism>
<name>A0ABS8WZK3_9GAMM</name>
<protein>
    <submittedName>
        <fullName evidence="1">Uncharacterized protein</fullName>
    </submittedName>
</protein>
<dbReference type="RefSeq" id="WP_182351098.1">
    <property type="nucleotide sequence ID" value="NZ_JAJSPM010000001.1"/>
</dbReference>
<keyword evidence="2" id="KW-1185">Reference proteome</keyword>
<sequence length="118" mass="13740">MFLKGAFSTGFTWNHDLSIRDNVCHVINDYLPYRFNALTQKTHLIEARDLITYLETHPKTTDCEIYLYIQARRQELSDENGEYKKRLNFCVQKMEEQNILLKTLGSAGQAYKSVFGAP</sequence>
<dbReference type="EMBL" id="JAJTND010000001">
    <property type="protein sequence ID" value="MCE3531157.1"/>
    <property type="molecule type" value="Genomic_DNA"/>
</dbReference>
<comment type="caution">
    <text evidence="1">The sequence shown here is derived from an EMBL/GenBank/DDBJ whole genome shotgun (WGS) entry which is preliminary data.</text>
</comment>
<evidence type="ECO:0000313" key="2">
    <source>
        <dbReference type="Proteomes" id="UP001320170"/>
    </source>
</evidence>
<dbReference type="Proteomes" id="UP001320170">
    <property type="component" value="Unassembled WGS sequence"/>
</dbReference>
<evidence type="ECO:0000313" key="1">
    <source>
        <dbReference type="EMBL" id="MCE3531157.1"/>
    </source>
</evidence>
<proteinExistence type="predicted"/>